<keyword evidence="3" id="KW-1185">Reference proteome</keyword>
<gene>
    <name evidence="2" type="ORF">Q7A36_00070</name>
</gene>
<organism evidence="2 3">
    <name type="scientific">Paracraurococcus lichenis</name>
    <dbReference type="NCBI Taxonomy" id="3064888"/>
    <lineage>
        <taxon>Bacteria</taxon>
        <taxon>Pseudomonadati</taxon>
        <taxon>Pseudomonadota</taxon>
        <taxon>Alphaproteobacteria</taxon>
        <taxon>Acetobacterales</taxon>
        <taxon>Roseomonadaceae</taxon>
        <taxon>Paracraurococcus</taxon>
    </lineage>
</organism>
<dbReference type="Proteomes" id="UP001243009">
    <property type="component" value="Unassembled WGS sequence"/>
</dbReference>
<protein>
    <submittedName>
        <fullName evidence="2">Uncharacterized protein</fullName>
    </submittedName>
</protein>
<feature type="signal peptide" evidence="1">
    <location>
        <begin position="1"/>
        <end position="28"/>
    </location>
</feature>
<keyword evidence="1" id="KW-0732">Signal</keyword>
<comment type="caution">
    <text evidence="2">The sequence shown here is derived from an EMBL/GenBank/DDBJ whole genome shotgun (WGS) entry which is preliminary data.</text>
</comment>
<evidence type="ECO:0000256" key="1">
    <source>
        <dbReference type="SAM" id="SignalP"/>
    </source>
</evidence>
<name>A0ABT9DS26_9PROT</name>
<sequence>MSHHALQRLCRPALAGLLLLCPAGAPWADPVTDLTGAFVEAYRASAAHRLEALRAEVPVLVNRFEEVALYRPGVEAPEIFAMDLRTYGQASAVAHAAATLATRLLPHGAGPLDEARRGWLDGYLRRVAAAEEALAGQRDLPEEMRRLQVDMLAEVRRAAQRIRQQDALDPALLQALGERLRPGIRQNLDWAARSQLEQFRAQVGRWKEAFPGLAWDRAAVVVIGVHQARGGNLQRQFFDWLTGDAPAREDRVVFAETLAPPPPLGQEAPEQALGLLGKVMLDKDLGRVVFGDPLALQSDVLAPAAQAVIAGWR</sequence>
<reference evidence="2 3" key="1">
    <citation type="submission" date="2023-08" db="EMBL/GenBank/DDBJ databases">
        <title>The draft genome sequence of Paracraurococcus sp. LOR1-02.</title>
        <authorList>
            <person name="Kingkaew E."/>
            <person name="Tanasupawat S."/>
        </authorList>
    </citation>
    <scope>NUCLEOTIDE SEQUENCE [LARGE SCALE GENOMIC DNA]</scope>
    <source>
        <strain evidence="2 3">LOR1-02</strain>
    </source>
</reference>
<dbReference type="EMBL" id="JAUTWS010000001">
    <property type="protein sequence ID" value="MDO9706714.1"/>
    <property type="molecule type" value="Genomic_DNA"/>
</dbReference>
<proteinExistence type="predicted"/>
<dbReference type="RefSeq" id="WP_305101589.1">
    <property type="nucleotide sequence ID" value="NZ_JAUTWS010000001.1"/>
</dbReference>
<accession>A0ABT9DS26</accession>
<feature type="chain" id="PRO_5046156248" evidence="1">
    <location>
        <begin position="29"/>
        <end position="313"/>
    </location>
</feature>
<evidence type="ECO:0000313" key="2">
    <source>
        <dbReference type="EMBL" id="MDO9706714.1"/>
    </source>
</evidence>
<evidence type="ECO:0000313" key="3">
    <source>
        <dbReference type="Proteomes" id="UP001243009"/>
    </source>
</evidence>